<keyword evidence="3" id="KW-1185">Reference proteome</keyword>
<dbReference type="InterPro" id="IPR050469">
    <property type="entry name" value="Diguanylate_Cyclase"/>
</dbReference>
<keyword evidence="2" id="KW-0548">Nucleotidyltransferase</keyword>
<dbReference type="InterPro" id="IPR043128">
    <property type="entry name" value="Rev_trsase/Diguanyl_cyclase"/>
</dbReference>
<organism evidence="2 3">
    <name type="scientific">[Lactobacillus] rogosae</name>
    <dbReference type="NCBI Taxonomy" id="706562"/>
    <lineage>
        <taxon>Bacteria</taxon>
        <taxon>Bacillati</taxon>
        <taxon>Bacillota</taxon>
        <taxon>Clostridia</taxon>
        <taxon>Lachnospirales</taxon>
        <taxon>Lachnospiraceae</taxon>
        <taxon>Lachnospira</taxon>
    </lineage>
</organism>
<dbReference type="SMART" id="SM00267">
    <property type="entry name" value="GGDEF"/>
    <property type="match status" value="1"/>
</dbReference>
<dbReference type="EC" id="2.7.7.65" evidence="2"/>
<dbReference type="CDD" id="cd01949">
    <property type="entry name" value="GGDEF"/>
    <property type="match status" value="1"/>
</dbReference>
<dbReference type="InterPro" id="IPR000160">
    <property type="entry name" value="GGDEF_dom"/>
</dbReference>
<gene>
    <name evidence="2" type="ORF">WMO14_05375</name>
</gene>
<dbReference type="PROSITE" id="PS50887">
    <property type="entry name" value="GGDEF"/>
    <property type="match status" value="1"/>
</dbReference>
<dbReference type="InterPro" id="IPR029787">
    <property type="entry name" value="Nucleotide_cyclase"/>
</dbReference>
<evidence type="ECO:0000259" key="1">
    <source>
        <dbReference type="PROSITE" id="PS50887"/>
    </source>
</evidence>
<comment type="caution">
    <text evidence="2">The sequence shown here is derived from an EMBL/GenBank/DDBJ whole genome shotgun (WGS) entry which is preliminary data.</text>
</comment>
<dbReference type="SUPFAM" id="SSF55073">
    <property type="entry name" value="Nucleotide cyclase"/>
    <property type="match status" value="1"/>
</dbReference>
<feature type="domain" description="GGDEF" evidence="1">
    <location>
        <begin position="1"/>
        <end position="121"/>
    </location>
</feature>
<dbReference type="Gene3D" id="3.30.70.270">
    <property type="match status" value="1"/>
</dbReference>
<dbReference type="PANTHER" id="PTHR45138:SF9">
    <property type="entry name" value="DIGUANYLATE CYCLASE DGCM-RELATED"/>
    <property type="match status" value="1"/>
</dbReference>
<sequence>MIADLNNLKRINDTYGHRLGDEAIINTANLINDNFNDIGNCYRIGGDEFCVISNISDINILLRRIDNFLDDVKNIAADKHYPYSVATGYGIIDDSGIDQCFKVVDSKMYQNKRASKKGRLN</sequence>
<reference evidence="2 3" key="1">
    <citation type="submission" date="2024-03" db="EMBL/GenBank/DDBJ databases">
        <title>Human intestinal bacterial collection.</title>
        <authorList>
            <person name="Pauvert C."/>
            <person name="Hitch T.C.A."/>
            <person name="Clavel T."/>
        </authorList>
    </citation>
    <scope>NUCLEOTIDE SEQUENCE [LARGE SCALE GENOMIC DNA]</scope>
    <source>
        <strain evidence="2 3">CLA-AA-H255</strain>
    </source>
</reference>
<evidence type="ECO:0000313" key="3">
    <source>
        <dbReference type="Proteomes" id="UP001442364"/>
    </source>
</evidence>
<name>A0ABV1BV17_9FIRM</name>
<evidence type="ECO:0000313" key="2">
    <source>
        <dbReference type="EMBL" id="MEQ2379308.1"/>
    </source>
</evidence>
<proteinExistence type="predicted"/>
<accession>A0ABV1BV17</accession>
<dbReference type="NCBIfam" id="TIGR00254">
    <property type="entry name" value="GGDEF"/>
    <property type="match status" value="1"/>
</dbReference>
<dbReference type="Proteomes" id="UP001442364">
    <property type="component" value="Unassembled WGS sequence"/>
</dbReference>
<protein>
    <submittedName>
        <fullName evidence="2">GGDEF domain-containing protein</fullName>
        <ecNumber evidence="2">2.7.7.65</ecNumber>
    </submittedName>
</protein>
<dbReference type="RefSeq" id="WP_349153412.1">
    <property type="nucleotide sequence ID" value="NZ_JBBMER010000003.1"/>
</dbReference>
<dbReference type="EMBL" id="JBBMER010000003">
    <property type="protein sequence ID" value="MEQ2379308.1"/>
    <property type="molecule type" value="Genomic_DNA"/>
</dbReference>
<dbReference type="PANTHER" id="PTHR45138">
    <property type="entry name" value="REGULATORY COMPONENTS OF SENSORY TRANSDUCTION SYSTEM"/>
    <property type="match status" value="1"/>
</dbReference>
<dbReference type="Pfam" id="PF00990">
    <property type="entry name" value="GGDEF"/>
    <property type="match status" value="1"/>
</dbReference>
<keyword evidence="2" id="KW-0808">Transferase</keyword>
<dbReference type="GO" id="GO:0052621">
    <property type="term" value="F:diguanylate cyclase activity"/>
    <property type="evidence" value="ECO:0007669"/>
    <property type="project" value="UniProtKB-EC"/>
</dbReference>